<proteinExistence type="predicted"/>
<reference evidence="2" key="1">
    <citation type="journal article" date="2020" name="Nature">
        <title>Giant virus diversity and host interactions through global metagenomics.</title>
        <authorList>
            <person name="Schulz F."/>
            <person name="Roux S."/>
            <person name="Paez-Espino D."/>
            <person name="Jungbluth S."/>
            <person name="Walsh D.A."/>
            <person name="Denef V.J."/>
            <person name="McMahon K.D."/>
            <person name="Konstantinidis K.T."/>
            <person name="Eloe-Fadrosh E.A."/>
            <person name="Kyrpides N.C."/>
            <person name="Woyke T."/>
        </authorList>
    </citation>
    <scope>NUCLEOTIDE SEQUENCE</scope>
    <source>
        <strain evidence="2">GVMAG-S-1014582-52</strain>
    </source>
</reference>
<keyword evidence="1" id="KW-0812">Transmembrane</keyword>
<dbReference type="AlphaFoldDB" id="A0A6C0LPQ3"/>
<feature type="transmembrane region" description="Helical" evidence="1">
    <location>
        <begin position="20"/>
        <end position="45"/>
    </location>
</feature>
<keyword evidence="1" id="KW-1133">Transmembrane helix</keyword>
<accession>A0A6C0LPQ3</accession>
<evidence type="ECO:0000256" key="1">
    <source>
        <dbReference type="SAM" id="Phobius"/>
    </source>
</evidence>
<name>A0A6C0LPQ3_9ZZZZ</name>
<evidence type="ECO:0000313" key="2">
    <source>
        <dbReference type="EMBL" id="QHU32886.1"/>
    </source>
</evidence>
<dbReference type="EMBL" id="MN740556">
    <property type="protein sequence ID" value="QHU32886.1"/>
    <property type="molecule type" value="Genomic_DNA"/>
</dbReference>
<protein>
    <submittedName>
        <fullName evidence="2">Uncharacterized protein</fullName>
    </submittedName>
</protein>
<keyword evidence="1" id="KW-0472">Membrane</keyword>
<organism evidence="2">
    <name type="scientific">viral metagenome</name>
    <dbReference type="NCBI Taxonomy" id="1070528"/>
    <lineage>
        <taxon>unclassified sequences</taxon>
        <taxon>metagenomes</taxon>
        <taxon>organismal metagenomes</taxon>
    </lineage>
</organism>
<sequence length="49" mass="5763">MIVSNEGFKRITKHESCFKICILCLLCTVYVFCLILKSVLFIFYLKINN</sequence>